<feature type="region of interest" description="Disordered" evidence="1">
    <location>
        <begin position="47"/>
        <end position="76"/>
    </location>
</feature>
<dbReference type="EMBL" id="MSFK01000005">
    <property type="protein sequence ID" value="PWY93928.1"/>
    <property type="molecule type" value="Genomic_DNA"/>
</dbReference>
<dbReference type="AlphaFoldDB" id="A0A317XAF5"/>
<evidence type="ECO:0000313" key="3">
    <source>
        <dbReference type="Proteomes" id="UP000246702"/>
    </source>
</evidence>
<evidence type="ECO:0000313" key="2">
    <source>
        <dbReference type="EMBL" id="PWY93928.1"/>
    </source>
</evidence>
<dbReference type="Proteomes" id="UP000246702">
    <property type="component" value="Unassembled WGS sequence"/>
</dbReference>
<comment type="caution">
    <text evidence="2">The sequence shown here is derived from an EMBL/GenBank/DDBJ whole genome shotgun (WGS) entry which is preliminary data.</text>
</comment>
<keyword evidence="3" id="KW-1185">Reference proteome</keyword>
<evidence type="ECO:0000256" key="1">
    <source>
        <dbReference type="SAM" id="MobiDB-lite"/>
    </source>
</evidence>
<sequence length="104" mass="11203">MRTAQFSVSDEMIGTRWPSVTRNSIRPTRMIPRSWEISSHRAAEERCTNGGVLKMPDHTTGGIAADPGNPASGPPGETIEDLLDEAIFSTPEPGNLLASALGQW</sequence>
<reference evidence="2 3" key="1">
    <citation type="submission" date="2016-12" db="EMBL/GenBank/DDBJ databases">
        <title>The genomes of Aspergillus section Nigri reveals drivers in fungal speciation.</title>
        <authorList>
            <consortium name="DOE Joint Genome Institute"/>
            <person name="Vesth T.C."/>
            <person name="Nybo J."/>
            <person name="Theobald S."/>
            <person name="Brandl J."/>
            <person name="Frisvad J.C."/>
            <person name="Nielsen K.F."/>
            <person name="Lyhne E.K."/>
            <person name="Kogle M.E."/>
            <person name="Kuo A."/>
            <person name="Riley R."/>
            <person name="Clum A."/>
            <person name="Nolan M."/>
            <person name="Lipzen A."/>
            <person name="Salamov A."/>
            <person name="Henrissat B."/>
            <person name="Wiebenga A."/>
            <person name="De Vries R.P."/>
            <person name="Grigoriev I.V."/>
            <person name="Mortensen U.H."/>
            <person name="Andersen M.R."/>
            <person name="Baker S.E."/>
        </authorList>
    </citation>
    <scope>NUCLEOTIDE SEQUENCE [LARGE SCALE GENOMIC DNA]</scope>
    <source>
        <strain evidence="2 3">CBS 115572</strain>
    </source>
</reference>
<name>A0A317XAF5_9EURO</name>
<organism evidence="2 3">
    <name type="scientific">Aspergillus sclerotioniger CBS 115572</name>
    <dbReference type="NCBI Taxonomy" id="1450535"/>
    <lineage>
        <taxon>Eukaryota</taxon>
        <taxon>Fungi</taxon>
        <taxon>Dikarya</taxon>
        <taxon>Ascomycota</taxon>
        <taxon>Pezizomycotina</taxon>
        <taxon>Eurotiomycetes</taxon>
        <taxon>Eurotiomycetidae</taxon>
        <taxon>Eurotiales</taxon>
        <taxon>Aspergillaceae</taxon>
        <taxon>Aspergillus</taxon>
        <taxon>Aspergillus subgen. Circumdati</taxon>
    </lineage>
</organism>
<dbReference type="OrthoDB" id="10341886at2759"/>
<gene>
    <name evidence="2" type="ORF">BO94DRAFT_582347</name>
</gene>
<protein>
    <submittedName>
        <fullName evidence="2">Uncharacterized protein</fullName>
    </submittedName>
</protein>
<dbReference type="RefSeq" id="XP_025470689.1">
    <property type="nucleotide sequence ID" value="XM_025615472.1"/>
</dbReference>
<proteinExistence type="predicted"/>
<accession>A0A317XAF5</accession>
<dbReference type="GeneID" id="37117615"/>